<protein>
    <submittedName>
        <fullName evidence="4">MBL fold metallo-hydrolase</fullName>
    </submittedName>
</protein>
<dbReference type="EMBL" id="WTYM01000058">
    <property type="protein sequence ID" value="MXO60987.1"/>
    <property type="molecule type" value="Genomic_DNA"/>
</dbReference>
<dbReference type="SMART" id="SM00849">
    <property type="entry name" value="Lactamase_B"/>
    <property type="match status" value="1"/>
</dbReference>
<keyword evidence="5" id="KW-1185">Reference proteome</keyword>
<evidence type="ECO:0000256" key="2">
    <source>
        <dbReference type="SAM" id="SignalP"/>
    </source>
</evidence>
<organism evidence="4 5">
    <name type="scientific">Croceibacterium salegens</name>
    <dbReference type="NCBI Taxonomy" id="1737568"/>
    <lineage>
        <taxon>Bacteria</taxon>
        <taxon>Pseudomonadati</taxon>
        <taxon>Pseudomonadota</taxon>
        <taxon>Alphaproteobacteria</taxon>
        <taxon>Sphingomonadales</taxon>
        <taxon>Erythrobacteraceae</taxon>
        <taxon>Croceibacterium</taxon>
    </lineage>
</organism>
<keyword evidence="2" id="KW-0732">Signal</keyword>
<dbReference type="PANTHER" id="PTHR46018">
    <property type="entry name" value="ZINC PHOSPHODIESTERASE ELAC PROTEIN 1"/>
    <property type="match status" value="1"/>
</dbReference>
<evidence type="ECO:0000313" key="5">
    <source>
        <dbReference type="Proteomes" id="UP000433652"/>
    </source>
</evidence>
<dbReference type="AlphaFoldDB" id="A0A6I4T149"/>
<feature type="chain" id="PRO_5026010395" evidence="2">
    <location>
        <begin position="24"/>
        <end position="329"/>
    </location>
</feature>
<feature type="signal peptide" evidence="2">
    <location>
        <begin position="1"/>
        <end position="23"/>
    </location>
</feature>
<sequence length="329" mass="34484">MERTRLLRTVAALLALVAQPAVAQDVAAAPVEPASLWVTLGTHGGPVPNANRSEPANLLLVGKEAYLVDAGDGAANQLAKAGVALPRLNAIFISHLHPDHTGGLAGVLSLRFQTETPGVLTVYGPPGTKALVDGIVASLVPGGESGYGVPGEPIHDPRPGVRTVEWTGGETVQVGSMTVRNAVNTHYSFTPDNPQYGRYASLSYRFDLPERSILYTGDTGPSPEVDALGKGVDILVAEMIDLDGLLGAMGPQRGDAPGGPPPIIIQHLRDHHITPRQVGEMASAMEAGQVVVTHLVVGNAGLDDLRRYVAEIHQVYDGPVTIARDLDGF</sequence>
<gene>
    <name evidence="4" type="ORF">GRI89_15705</name>
</gene>
<evidence type="ECO:0000256" key="1">
    <source>
        <dbReference type="ARBA" id="ARBA00022801"/>
    </source>
</evidence>
<dbReference type="PANTHER" id="PTHR46018:SF2">
    <property type="entry name" value="ZINC PHOSPHODIESTERASE ELAC PROTEIN 1"/>
    <property type="match status" value="1"/>
</dbReference>
<comment type="caution">
    <text evidence="4">The sequence shown here is derived from an EMBL/GenBank/DDBJ whole genome shotgun (WGS) entry which is preliminary data.</text>
</comment>
<dbReference type="Pfam" id="PF12706">
    <property type="entry name" value="Lactamase_B_2"/>
    <property type="match status" value="1"/>
</dbReference>
<dbReference type="InterPro" id="IPR036866">
    <property type="entry name" value="RibonucZ/Hydroxyglut_hydro"/>
</dbReference>
<proteinExistence type="predicted"/>
<evidence type="ECO:0000259" key="3">
    <source>
        <dbReference type="SMART" id="SM00849"/>
    </source>
</evidence>
<accession>A0A6I4T149</accession>
<dbReference type="GO" id="GO:0042781">
    <property type="term" value="F:3'-tRNA processing endoribonuclease activity"/>
    <property type="evidence" value="ECO:0007669"/>
    <property type="project" value="TreeGrafter"/>
</dbReference>
<dbReference type="InterPro" id="IPR001279">
    <property type="entry name" value="Metallo-B-lactamas"/>
</dbReference>
<dbReference type="SUPFAM" id="SSF56281">
    <property type="entry name" value="Metallo-hydrolase/oxidoreductase"/>
    <property type="match status" value="1"/>
</dbReference>
<name>A0A6I4T149_9SPHN</name>
<evidence type="ECO:0000313" key="4">
    <source>
        <dbReference type="EMBL" id="MXO60987.1"/>
    </source>
</evidence>
<dbReference type="RefSeq" id="WP_159797620.1">
    <property type="nucleotide sequence ID" value="NZ_WTYM01000058.1"/>
</dbReference>
<reference evidence="4 5" key="1">
    <citation type="submission" date="2019-12" db="EMBL/GenBank/DDBJ databases">
        <title>Genomic-based taxomic classification of the family Erythrobacteraceae.</title>
        <authorList>
            <person name="Xu L."/>
        </authorList>
    </citation>
    <scope>NUCLEOTIDE SEQUENCE [LARGE SCALE GENOMIC DNA]</scope>
    <source>
        <strain evidence="4 5">MCCC 1K01500</strain>
    </source>
</reference>
<keyword evidence="1 4" id="KW-0378">Hydrolase</keyword>
<dbReference type="CDD" id="cd07719">
    <property type="entry name" value="arylsulfatase_AtsA-like_MBL-fold"/>
    <property type="match status" value="1"/>
</dbReference>
<dbReference type="InterPro" id="IPR044094">
    <property type="entry name" value="AtsA-like_MBL-fold"/>
</dbReference>
<dbReference type="Gene3D" id="3.60.15.10">
    <property type="entry name" value="Ribonuclease Z/Hydroxyacylglutathione hydrolase-like"/>
    <property type="match status" value="1"/>
</dbReference>
<dbReference type="OrthoDB" id="9803916at2"/>
<feature type="domain" description="Metallo-beta-lactamase" evidence="3">
    <location>
        <begin position="55"/>
        <end position="267"/>
    </location>
</feature>
<dbReference type="Proteomes" id="UP000433652">
    <property type="component" value="Unassembled WGS sequence"/>
</dbReference>